<evidence type="ECO:0000313" key="1">
    <source>
        <dbReference type="EMBL" id="KAB0290924.1"/>
    </source>
</evidence>
<dbReference type="Proteomes" id="UP000326789">
    <property type="component" value="Unassembled WGS sequence"/>
</dbReference>
<comment type="caution">
    <text evidence="1">The sequence shown here is derived from an EMBL/GenBank/DDBJ whole genome shotgun (WGS) entry which is preliminary data.</text>
</comment>
<name>A0A5N3R8W5_9VIBR</name>
<organism evidence="1 2">
    <name type="scientific">Vibrio fortis</name>
    <dbReference type="NCBI Taxonomy" id="212667"/>
    <lineage>
        <taxon>Bacteria</taxon>
        <taxon>Pseudomonadati</taxon>
        <taxon>Pseudomonadota</taxon>
        <taxon>Gammaproteobacteria</taxon>
        <taxon>Vibrionales</taxon>
        <taxon>Vibrionaceae</taxon>
        <taxon>Vibrio</taxon>
    </lineage>
</organism>
<proteinExistence type="predicted"/>
<protein>
    <submittedName>
        <fullName evidence="1">RfbP protein</fullName>
    </submittedName>
</protein>
<accession>A0A5N3R8W5</accession>
<dbReference type="AlphaFoldDB" id="A0A5N3R8W5"/>
<sequence length="32" mass="3373">MSDQGSLIVIPKPPPLAVVIVPRGCCPKTRPC</sequence>
<reference evidence="1 2" key="1">
    <citation type="submission" date="2019-09" db="EMBL/GenBank/DDBJ databases">
        <title>Whole genome sequence of Vibrio fortis.</title>
        <authorList>
            <person name="Das S.K."/>
        </authorList>
    </citation>
    <scope>NUCLEOTIDE SEQUENCE [LARGE SCALE GENOMIC DNA]</scope>
    <source>
        <strain evidence="1 2">AN60</strain>
    </source>
</reference>
<gene>
    <name evidence="1" type="ORF">F2P58_07075</name>
</gene>
<dbReference type="EMBL" id="VWSE01000003">
    <property type="protein sequence ID" value="KAB0290924.1"/>
    <property type="molecule type" value="Genomic_DNA"/>
</dbReference>
<evidence type="ECO:0000313" key="2">
    <source>
        <dbReference type="Proteomes" id="UP000326789"/>
    </source>
</evidence>